<dbReference type="InterPro" id="IPR013217">
    <property type="entry name" value="Methyltransf_12"/>
</dbReference>
<reference evidence="2 3" key="1">
    <citation type="submission" date="2022-10" db="EMBL/GenBank/DDBJ databases">
        <title>A novel Pseudomonas species, isolated from Passiflora incarnata leaves.</title>
        <authorList>
            <person name="Cueva-Yesquen L.G."/>
            <person name="Fantinatti-Garboggini F."/>
        </authorList>
    </citation>
    <scope>NUCLEOTIDE SEQUENCE [LARGE SCALE GENOMIC DNA]</scope>
    <source>
        <strain evidence="2 3">CBMAI 2609</strain>
    </source>
</reference>
<accession>A0ABT6II32</accession>
<feature type="domain" description="Methyltransferase type 12" evidence="1">
    <location>
        <begin position="48"/>
        <end position="139"/>
    </location>
</feature>
<sequence>MSSAKFSLGKPMTAEQYAQEWEINSKSFSNEGYYRWMAEQLGAATKVLEIGCGSGNGTIALVKSGCKVVVIEPNRPMIDIAIKNLKGSGYDAVEVDLQYLAAQENDAPSVSIIHGDVFSLEFAEGSVKAKFDAVVCWLVGSEPERQAEHLSKKLEDFDGPEAAEYRELIHARCYKIGESLLKKSGVVHLVDRGGIRSWSDKDDARDSLVTQHQELAGDAYDVSRSNTFLRKLHSDMRTSHINYIAEQAAASAITVFSSVKGVLR</sequence>
<dbReference type="Pfam" id="PF08242">
    <property type="entry name" value="Methyltransf_12"/>
    <property type="match status" value="1"/>
</dbReference>
<dbReference type="GO" id="GO:0008168">
    <property type="term" value="F:methyltransferase activity"/>
    <property type="evidence" value="ECO:0007669"/>
    <property type="project" value="UniProtKB-KW"/>
</dbReference>
<name>A0ABT6II32_9PSED</name>
<keyword evidence="3" id="KW-1185">Reference proteome</keyword>
<dbReference type="GO" id="GO:0032259">
    <property type="term" value="P:methylation"/>
    <property type="evidence" value="ECO:0007669"/>
    <property type="project" value="UniProtKB-KW"/>
</dbReference>
<dbReference type="RefSeq" id="WP_280309215.1">
    <property type="nucleotide sequence ID" value="NZ_JAPDIQ010000006.1"/>
</dbReference>
<dbReference type="EMBL" id="JAPDIQ010000006">
    <property type="protein sequence ID" value="MDH4764137.1"/>
    <property type="molecule type" value="Genomic_DNA"/>
</dbReference>
<protein>
    <submittedName>
        <fullName evidence="2">Class I SAM-dependent methyltransferase</fullName>
    </submittedName>
</protein>
<organism evidence="2 3">
    <name type="scientific">Pseudomonas flavocrustae</name>
    <dbReference type="NCBI Taxonomy" id="2991719"/>
    <lineage>
        <taxon>Bacteria</taxon>
        <taxon>Pseudomonadati</taxon>
        <taxon>Pseudomonadota</taxon>
        <taxon>Gammaproteobacteria</taxon>
        <taxon>Pseudomonadales</taxon>
        <taxon>Pseudomonadaceae</taxon>
        <taxon>Pseudomonas</taxon>
    </lineage>
</organism>
<keyword evidence="2" id="KW-0808">Transferase</keyword>
<dbReference type="Gene3D" id="3.40.50.150">
    <property type="entry name" value="Vaccinia Virus protein VP39"/>
    <property type="match status" value="1"/>
</dbReference>
<evidence type="ECO:0000313" key="3">
    <source>
        <dbReference type="Proteomes" id="UP001157461"/>
    </source>
</evidence>
<keyword evidence="2" id="KW-0489">Methyltransferase</keyword>
<dbReference type="SUPFAM" id="SSF53335">
    <property type="entry name" value="S-adenosyl-L-methionine-dependent methyltransferases"/>
    <property type="match status" value="1"/>
</dbReference>
<dbReference type="Proteomes" id="UP001157461">
    <property type="component" value="Unassembled WGS sequence"/>
</dbReference>
<evidence type="ECO:0000259" key="1">
    <source>
        <dbReference type="Pfam" id="PF08242"/>
    </source>
</evidence>
<comment type="caution">
    <text evidence="2">The sequence shown here is derived from an EMBL/GenBank/DDBJ whole genome shotgun (WGS) entry which is preliminary data.</text>
</comment>
<dbReference type="CDD" id="cd02440">
    <property type="entry name" value="AdoMet_MTases"/>
    <property type="match status" value="1"/>
</dbReference>
<proteinExistence type="predicted"/>
<gene>
    <name evidence="2" type="ORF">OMP44_14690</name>
</gene>
<evidence type="ECO:0000313" key="2">
    <source>
        <dbReference type="EMBL" id="MDH4764137.1"/>
    </source>
</evidence>
<dbReference type="InterPro" id="IPR029063">
    <property type="entry name" value="SAM-dependent_MTases_sf"/>
</dbReference>